<proteinExistence type="predicted"/>
<protein>
    <submittedName>
        <fullName evidence="1">Uncharacterized protein</fullName>
    </submittedName>
</protein>
<comment type="caution">
    <text evidence="1">The sequence shown here is derived from an EMBL/GenBank/DDBJ whole genome shotgun (WGS) entry which is preliminary data.</text>
</comment>
<accession>A0A6H9R5H1</accession>
<gene>
    <name evidence="1" type="ORF">F7R15_25685</name>
</gene>
<dbReference type="AlphaFoldDB" id="A0A6H9R5H1"/>
<sequence length="91" mass="10036">MRRVWICWPRQSPASASNLQARQAPVGASLLANAIYQSTSPLNDTPLSRAGTLPHLFSVAPPVMSRQPRLSKQMDLKVCLSFLLLYPAQAF</sequence>
<dbReference type="EMBL" id="VZPS01000024">
    <property type="protein sequence ID" value="KAB0481408.1"/>
    <property type="molecule type" value="Genomic_DNA"/>
</dbReference>
<dbReference type="OrthoDB" id="7029444at2"/>
<evidence type="ECO:0000313" key="1">
    <source>
        <dbReference type="EMBL" id="KAB0481408.1"/>
    </source>
</evidence>
<evidence type="ECO:0000313" key="2">
    <source>
        <dbReference type="Proteomes" id="UP000460142"/>
    </source>
</evidence>
<dbReference type="Proteomes" id="UP000460142">
    <property type="component" value="Unassembled WGS sequence"/>
</dbReference>
<organism evidence="1 2">
    <name type="scientific">Pseudomonas reinekei</name>
    <dbReference type="NCBI Taxonomy" id="395598"/>
    <lineage>
        <taxon>Bacteria</taxon>
        <taxon>Pseudomonadati</taxon>
        <taxon>Pseudomonadota</taxon>
        <taxon>Gammaproteobacteria</taxon>
        <taxon>Pseudomonadales</taxon>
        <taxon>Pseudomonadaceae</taxon>
        <taxon>Pseudomonas</taxon>
    </lineage>
</organism>
<reference evidence="1 2" key="1">
    <citation type="submission" date="2019-09" db="EMBL/GenBank/DDBJ databases">
        <title>Draft genome sequences of 48 bacterial type strains from the CCUG.</title>
        <authorList>
            <person name="Tunovic T."/>
            <person name="Pineiro-Iglesias B."/>
            <person name="Unosson C."/>
            <person name="Inganas E."/>
            <person name="Ohlen M."/>
            <person name="Cardew S."/>
            <person name="Jensie-Markopoulos S."/>
            <person name="Salva-Serra F."/>
            <person name="Jaen-Luchoro D."/>
            <person name="Karlsson R."/>
            <person name="Svensson-Stadler L."/>
            <person name="Chun J."/>
            <person name="Moore E."/>
        </authorList>
    </citation>
    <scope>NUCLEOTIDE SEQUENCE [LARGE SCALE GENOMIC DNA]</scope>
    <source>
        <strain evidence="1 2">CCUG 53116</strain>
    </source>
</reference>
<name>A0A6H9R5H1_PSERE</name>